<reference evidence="5" key="1">
    <citation type="submission" date="2018-12" db="EMBL/GenBank/DDBJ databases">
        <title>Novel natural products biosynthetic potential of the class Ktedonobacteria.</title>
        <authorList>
            <person name="Zheng Y."/>
            <person name="Saitou A."/>
            <person name="Wang C.M."/>
            <person name="Toyoda A."/>
            <person name="Minakuchi Y."/>
            <person name="Sekiguchi Y."/>
            <person name="Ueda K."/>
            <person name="Takano H."/>
            <person name="Sakai Y."/>
            <person name="Yokota A."/>
            <person name="Yabe S."/>
        </authorList>
    </citation>
    <scope>NUCLEOTIDE SEQUENCE</scope>
    <source>
        <strain evidence="5">COM3</strain>
    </source>
</reference>
<organism evidence="5">
    <name type="scientific">Thermosporothrix sp. COM3</name>
    <dbReference type="NCBI Taxonomy" id="2490863"/>
    <lineage>
        <taxon>Bacteria</taxon>
        <taxon>Bacillati</taxon>
        <taxon>Chloroflexota</taxon>
        <taxon>Ktedonobacteria</taxon>
        <taxon>Ktedonobacterales</taxon>
        <taxon>Thermosporotrichaceae</taxon>
        <taxon>Thermosporothrix</taxon>
    </lineage>
</organism>
<evidence type="ECO:0000313" key="5">
    <source>
        <dbReference type="EMBL" id="BBH90619.1"/>
    </source>
</evidence>
<proteinExistence type="predicted"/>
<keyword evidence="2" id="KW-0472">Membrane</keyword>
<evidence type="ECO:0000256" key="3">
    <source>
        <dbReference type="SAM" id="SignalP"/>
    </source>
</evidence>
<evidence type="ECO:0000259" key="4">
    <source>
        <dbReference type="Pfam" id="PF13485"/>
    </source>
</evidence>
<name>A0A455SU50_9CHLR</name>
<keyword evidence="3" id="KW-0732">Signal</keyword>
<keyword evidence="2" id="KW-0812">Transmembrane</keyword>
<evidence type="ECO:0000256" key="2">
    <source>
        <dbReference type="SAM" id="Phobius"/>
    </source>
</evidence>
<feature type="signal peptide" evidence="3">
    <location>
        <begin position="1"/>
        <end position="34"/>
    </location>
</feature>
<feature type="region of interest" description="Disordered" evidence="1">
    <location>
        <begin position="499"/>
        <end position="540"/>
    </location>
</feature>
<evidence type="ECO:0000256" key="1">
    <source>
        <dbReference type="SAM" id="MobiDB-lite"/>
    </source>
</evidence>
<feature type="domain" description="Peptidase MA-like" evidence="4">
    <location>
        <begin position="176"/>
        <end position="372"/>
    </location>
</feature>
<dbReference type="AlphaFoldDB" id="A0A455SU50"/>
<dbReference type="EMBL" id="AP019376">
    <property type="protein sequence ID" value="BBH90619.1"/>
    <property type="molecule type" value="Genomic_DNA"/>
</dbReference>
<dbReference type="InterPro" id="IPR039568">
    <property type="entry name" value="Peptidase_MA-like_dom"/>
</dbReference>
<dbReference type="Pfam" id="PF13485">
    <property type="entry name" value="Peptidase_MA_2"/>
    <property type="match status" value="1"/>
</dbReference>
<feature type="chain" id="PRO_5019812503" description="Peptidase MA-like domain-containing protein" evidence="3">
    <location>
        <begin position="35"/>
        <end position="540"/>
    </location>
</feature>
<keyword evidence="2" id="KW-1133">Transmembrane helix</keyword>
<gene>
    <name evidence="5" type="ORF">KTC_53700</name>
</gene>
<accession>A0A455SU50</accession>
<feature type="transmembrane region" description="Helical" evidence="2">
    <location>
        <begin position="422"/>
        <end position="444"/>
    </location>
</feature>
<sequence>MSKRLAIVFRLHRIGILLCITLFFLTAAPASVHAQHTVAHSVTVLEQTQTIHYPDSITFTLKVRAPGTTFSTAWISIDSDTSSFQGVEQVTPRTSGDTTVFTLDQKLTKYNMPSVGTTVEYHWELKDSANNSERLPSQKFLVFDNRFPWQSKQEGNIQIKWYNQPDEFGHIALQKAKEAEQRICQSLGTSLTEVITIWIYGNRDDFQKSLPPRISEWVGGVTFWGSHEIMMEAEGIGDLNLESTLPHELTHAIEMNMLQEKVRTPSWFDEGLAVYHERFPRPQYQEIFEQAVKENNLIPLVELDTFPEEELQAELAYAQSWQLVSYLYTKYGADKIRAFLNEMRPGDLSFEEALKKTFGVDITQLENEWHLSLNLPATLTPTPTTKVKETPTAEITPTVQVTPQSTPASEVTPEEPLTQPNILIITGGSAIAVAAFLGIVFLLANQHRLKKKREREWFEQQMASIFTTCETAGPVCPKCGYQNRIGAKFCRLDGEPLSQSGASGFTPRPDLPYTHPDRYTVQHPPTQEQPDPHLSLPDQH</sequence>
<protein>
    <recommendedName>
        <fullName evidence="4">Peptidase MA-like domain-containing protein</fullName>
    </recommendedName>
</protein>